<dbReference type="CDD" id="cd02440">
    <property type="entry name" value="AdoMet_MTases"/>
    <property type="match status" value="1"/>
</dbReference>
<dbReference type="Pfam" id="PF13649">
    <property type="entry name" value="Methyltransf_25"/>
    <property type="match status" value="1"/>
</dbReference>
<evidence type="ECO:0000313" key="1">
    <source>
        <dbReference type="EMBL" id="BAU27038.1"/>
    </source>
</evidence>
<dbReference type="Gene3D" id="3.40.50.150">
    <property type="entry name" value="Vaccinia Virus protein VP39"/>
    <property type="match status" value="1"/>
</dbReference>
<dbReference type="Proteomes" id="UP000217696">
    <property type="component" value="Chromosome"/>
</dbReference>
<dbReference type="SUPFAM" id="SSF53335">
    <property type="entry name" value="S-adenosyl-L-methionine-dependent methyltransferases"/>
    <property type="match status" value="1"/>
</dbReference>
<dbReference type="AlphaFoldDB" id="A0A0U5BFT2"/>
<accession>A0A0U5BFT2</accession>
<dbReference type="OrthoDB" id="9805585at2"/>
<proteinExistence type="predicted"/>
<dbReference type="InterPro" id="IPR029063">
    <property type="entry name" value="SAM-dependent_MTases_sf"/>
</dbReference>
<dbReference type="EMBL" id="AP017312">
    <property type="protein sequence ID" value="BAU27038.1"/>
    <property type="molecule type" value="Genomic_DNA"/>
</dbReference>
<reference evidence="1 2" key="1">
    <citation type="submission" date="2015-12" db="EMBL/GenBank/DDBJ databases">
        <title>Genome sequence of Aneurinibacillus soli.</title>
        <authorList>
            <person name="Lee J.S."/>
            <person name="Lee K.C."/>
            <person name="Kim K.K."/>
            <person name="Lee B.W."/>
        </authorList>
    </citation>
    <scope>NUCLEOTIDE SEQUENCE [LARGE SCALE GENOMIC DNA]</scope>
    <source>
        <strain evidence="1 2">CB4</strain>
    </source>
</reference>
<dbReference type="RefSeq" id="WP_096464062.1">
    <property type="nucleotide sequence ID" value="NZ_AP017312.1"/>
</dbReference>
<dbReference type="KEGG" id="asoc:CB4_01207"/>
<protein>
    <submittedName>
        <fullName evidence="1">Uncharacterized protein</fullName>
    </submittedName>
</protein>
<sequence length="183" mass="21110">MEKLLFLSKFIRSPRTIGSIAPSSRFLARAMTQPVQWETARNIAELGAGTGSFTRYISRLKTPECQALIFEQDSTMRNALAADYPEMHHYPNARTMSHTMRLHKINGFDYILSGLPFMNFPQELRDELMDEVERSLAPSGTFIAFQYSLQMKKQLAQRFDDIRITFVPLNIFPAFVYICKKTI</sequence>
<keyword evidence="2" id="KW-1185">Reference proteome</keyword>
<organism evidence="1 2">
    <name type="scientific">Aneurinibacillus soli</name>
    <dbReference type="NCBI Taxonomy" id="1500254"/>
    <lineage>
        <taxon>Bacteria</taxon>
        <taxon>Bacillati</taxon>
        <taxon>Bacillota</taxon>
        <taxon>Bacilli</taxon>
        <taxon>Bacillales</taxon>
        <taxon>Paenibacillaceae</taxon>
        <taxon>Aneurinibacillus group</taxon>
        <taxon>Aneurinibacillus</taxon>
    </lineage>
</organism>
<evidence type="ECO:0000313" key="2">
    <source>
        <dbReference type="Proteomes" id="UP000217696"/>
    </source>
</evidence>
<gene>
    <name evidence="1" type="ORF">CB4_01207</name>
</gene>
<name>A0A0U5BFT2_9BACL</name>
<dbReference type="InterPro" id="IPR041698">
    <property type="entry name" value="Methyltransf_25"/>
</dbReference>